<reference evidence="6" key="1">
    <citation type="submission" date="2018-05" db="EMBL/GenBank/DDBJ databases">
        <authorList>
            <person name="Lanie J.A."/>
            <person name="Ng W.-L."/>
            <person name="Kazmierczak K.M."/>
            <person name="Andrzejewski T.M."/>
            <person name="Davidsen T.M."/>
            <person name="Wayne K.J."/>
            <person name="Tettelin H."/>
            <person name="Glass J.I."/>
            <person name="Rusch D."/>
            <person name="Podicherti R."/>
            <person name="Tsui H.-C.T."/>
            <person name="Winkler M.E."/>
        </authorList>
    </citation>
    <scope>NUCLEOTIDE SEQUENCE</scope>
</reference>
<dbReference type="Pfam" id="PF25087">
    <property type="entry name" value="GMPPB_C"/>
    <property type="match status" value="1"/>
</dbReference>
<organism evidence="6">
    <name type="scientific">marine metagenome</name>
    <dbReference type="NCBI Taxonomy" id="408172"/>
    <lineage>
        <taxon>unclassified sequences</taxon>
        <taxon>metagenomes</taxon>
        <taxon>ecological metagenomes</taxon>
    </lineage>
</organism>
<feature type="non-terminal residue" evidence="6">
    <location>
        <position position="1"/>
    </location>
</feature>
<accession>A0A382LEM4</accession>
<evidence type="ECO:0000256" key="2">
    <source>
        <dbReference type="ARBA" id="ARBA00007947"/>
    </source>
</evidence>
<comment type="similarity">
    <text evidence="1">In the C-terminal section; belongs to the transferase hexapeptide repeat family.</text>
</comment>
<dbReference type="GO" id="GO:0016779">
    <property type="term" value="F:nucleotidyltransferase activity"/>
    <property type="evidence" value="ECO:0007669"/>
    <property type="project" value="UniProtKB-ARBA"/>
</dbReference>
<dbReference type="Pfam" id="PF00132">
    <property type="entry name" value="Hexapep"/>
    <property type="match status" value="1"/>
</dbReference>
<feature type="domain" description="Mannose-1-phosphate guanyltransferase C-terminal" evidence="5">
    <location>
        <begin position="32"/>
        <end position="118"/>
    </location>
</feature>
<evidence type="ECO:0000313" key="6">
    <source>
        <dbReference type="EMBL" id="SVC35119.1"/>
    </source>
</evidence>
<dbReference type="InterPro" id="IPR056729">
    <property type="entry name" value="GMPPB_C"/>
</dbReference>
<dbReference type="PANTHER" id="PTHR43584:SF8">
    <property type="entry name" value="N-ACETYLMURAMATE ALPHA-1-PHOSPHATE URIDYLYLTRANSFERASE"/>
    <property type="match status" value="1"/>
</dbReference>
<dbReference type="EMBL" id="UINC01086548">
    <property type="protein sequence ID" value="SVC35119.1"/>
    <property type="molecule type" value="Genomic_DNA"/>
</dbReference>
<gene>
    <name evidence="6" type="ORF">METZ01_LOCUS287973</name>
</gene>
<dbReference type="InterPro" id="IPR001451">
    <property type="entry name" value="Hexapep"/>
</dbReference>
<keyword evidence="4" id="KW-0012">Acyltransferase</keyword>
<dbReference type="InterPro" id="IPR050065">
    <property type="entry name" value="GlmU-like"/>
</dbReference>
<evidence type="ECO:0000259" key="5">
    <source>
        <dbReference type="Pfam" id="PF25087"/>
    </source>
</evidence>
<protein>
    <recommendedName>
        <fullName evidence="5">Mannose-1-phosphate guanyltransferase C-terminal domain-containing protein</fullName>
    </recommendedName>
</protein>
<proteinExistence type="inferred from homology"/>
<dbReference type="InterPro" id="IPR011004">
    <property type="entry name" value="Trimer_LpxA-like_sf"/>
</dbReference>
<comment type="similarity">
    <text evidence="2">In the N-terminal section; belongs to the N-acetylglucosamine-1-phosphate uridyltransferase family.</text>
</comment>
<dbReference type="PANTHER" id="PTHR43584">
    <property type="entry name" value="NUCLEOTIDYL TRANSFERASE"/>
    <property type="match status" value="1"/>
</dbReference>
<sequence length="172" mass="17910">EEVQGTIESNVNVNGKIYVGKNSVIKSGTCLDGPVWIGENCVVGPNAYLRGGTVLCGDNKVGASSEIKNTILMQGSKAPHHNYVGDSIVGKNSNLGSGTKIANLRLDKKIIEVTHQGKKVSTDRKKFGAIIGDDVSTGINASVNSGTILGNNVKVGPNTLVSGTYESQSIIV</sequence>
<name>A0A382LEM4_9ZZZZ</name>
<dbReference type="SUPFAM" id="SSF51161">
    <property type="entry name" value="Trimeric LpxA-like enzymes"/>
    <property type="match status" value="1"/>
</dbReference>
<dbReference type="AlphaFoldDB" id="A0A382LEM4"/>
<evidence type="ECO:0000256" key="4">
    <source>
        <dbReference type="ARBA" id="ARBA00023315"/>
    </source>
</evidence>
<evidence type="ECO:0000256" key="1">
    <source>
        <dbReference type="ARBA" id="ARBA00007707"/>
    </source>
</evidence>
<evidence type="ECO:0000256" key="3">
    <source>
        <dbReference type="ARBA" id="ARBA00022679"/>
    </source>
</evidence>
<dbReference type="GO" id="GO:0016746">
    <property type="term" value="F:acyltransferase activity"/>
    <property type="evidence" value="ECO:0007669"/>
    <property type="project" value="UniProtKB-KW"/>
</dbReference>
<dbReference type="Gene3D" id="2.160.10.10">
    <property type="entry name" value="Hexapeptide repeat proteins"/>
    <property type="match status" value="1"/>
</dbReference>
<keyword evidence="3" id="KW-0808">Transferase</keyword>